<dbReference type="NCBIfam" id="TIGR02937">
    <property type="entry name" value="sigma70-ECF"/>
    <property type="match status" value="1"/>
</dbReference>
<dbReference type="Pfam" id="PF04542">
    <property type="entry name" value="Sigma70_r2"/>
    <property type="match status" value="1"/>
</dbReference>
<organism evidence="7 8">
    <name type="scientific">Emticicia aquatica</name>
    <dbReference type="NCBI Taxonomy" id="1681835"/>
    <lineage>
        <taxon>Bacteria</taxon>
        <taxon>Pseudomonadati</taxon>
        <taxon>Bacteroidota</taxon>
        <taxon>Cytophagia</taxon>
        <taxon>Cytophagales</taxon>
        <taxon>Leadbetterellaceae</taxon>
        <taxon>Emticicia</taxon>
    </lineage>
</organism>
<dbReference type="InterPro" id="IPR036388">
    <property type="entry name" value="WH-like_DNA-bd_sf"/>
</dbReference>
<evidence type="ECO:0000259" key="5">
    <source>
        <dbReference type="Pfam" id="PF04542"/>
    </source>
</evidence>
<dbReference type="SUPFAM" id="SSF88946">
    <property type="entry name" value="Sigma2 domain of RNA polymerase sigma factors"/>
    <property type="match status" value="1"/>
</dbReference>
<reference evidence="7" key="1">
    <citation type="submission" date="2021-12" db="EMBL/GenBank/DDBJ databases">
        <authorList>
            <person name="Rodrigo-Torres L."/>
            <person name="Arahal R. D."/>
            <person name="Lucena T."/>
        </authorList>
    </citation>
    <scope>NUCLEOTIDE SEQUENCE</scope>
    <source>
        <strain evidence="7">CECT 8858</strain>
    </source>
</reference>
<dbReference type="Proteomes" id="UP000837932">
    <property type="component" value="Unassembled WGS sequence"/>
</dbReference>
<dbReference type="Gene3D" id="1.10.1740.10">
    <property type="match status" value="1"/>
</dbReference>
<protein>
    <recommendedName>
        <fullName evidence="9">Sigma-70 family RNA polymerase sigma factor</fullName>
    </recommendedName>
</protein>
<comment type="caution">
    <text evidence="7">The sequence shown here is derived from an EMBL/GenBank/DDBJ whole genome shotgun (WGS) entry which is preliminary data.</text>
</comment>
<keyword evidence="4" id="KW-0804">Transcription</keyword>
<keyword evidence="8" id="KW-1185">Reference proteome</keyword>
<feature type="domain" description="RNA polymerase sigma factor 70 region 4 type 2" evidence="6">
    <location>
        <begin position="128"/>
        <end position="176"/>
    </location>
</feature>
<evidence type="ECO:0000313" key="8">
    <source>
        <dbReference type="Proteomes" id="UP000837932"/>
    </source>
</evidence>
<evidence type="ECO:0000256" key="1">
    <source>
        <dbReference type="ARBA" id="ARBA00010641"/>
    </source>
</evidence>
<dbReference type="Gene3D" id="1.10.10.10">
    <property type="entry name" value="Winged helix-like DNA-binding domain superfamily/Winged helix DNA-binding domain"/>
    <property type="match status" value="1"/>
</dbReference>
<dbReference type="EMBL" id="CAKLPY010000001">
    <property type="protein sequence ID" value="CAH0994371.1"/>
    <property type="molecule type" value="Genomic_DNA"/>
</dbReference>
<evidence type="ECO:0000256" key="4">
    <source>
        <dbReference type="ARBA" id="ARBA00023163"/>
    </source>
</evidence>
<dbReference type="PANTHER" id="PTHR43133">
    <property type="entry name" value="RNA POLYMERASE ECF-TYPE SIGMA FACTO"/>
    <property type="match status" value="1"/>
</dbReference>
<dbReference type="Pfam" id="PF08281">
    <property type="entry name" value="Sigma70_r4_2"/>
    <property type="match status" value="1"/>
</dbReference>
<evidence type="ECO:0000256" key="3">
    <source>
        <dbReference type="ARBA" id="ARBA00023082"/>
    </source>
</evidence>
<dbReference type="CDD" id="cd06171">
    <property type="entry name" value="Sigma70_r4"/>
    <property type="match status" value="1"/>
</dbReference>
<comment type="similarity">
    <text evidence="1">Belongs to the sigma-70 factor family. ECF subfamily.</text>
</comment>
<accession>A0ABM9AKU1</accession>
<evidence type="ECO:0000259" key="6">
    <source>
        <dbReference type="Pfam" id="PF08281"/>
    </source>
</evidence>
<gene>
    <name evidence="7" type="ORF">EMA8858_00480</name>
</gene>
<dbReference type="InterPro" id="IPR014284">
    <property type="entry name" value="RNA_pol_sigma-70_dom"/>
</dbReference>
<dbReference type="PANTHER" id="PTHR43133:SF46">
    <property type="entry name" value="RNA POLYMERASE SIGMA-70 FACTOR ECF SUBFAMILY"/>
    <property type="match status" value="1"/>
</dbReference>
<dbReference type="RefSeq" id="WP_238804119.1">
    <property type="nucleotide sequence ID" value="NZ_CAKLPY010000001.1"/>
</dbReference>
<dbReference type="InterPro" id="IPR039425">
    <property type="entry name" value="RNA_pol_sigma-70-like"/>
</dbReference>
<dbReference type="InterPro" id="IPR013249">
    <property type="entry name" value="RNA_pol_sigma70_r4_t2"/>
</dbReference>
<name>A0ABM9AKU1_9BACT</name>
<proteinExistence type="inferred from homology"/>
<evidence type="ECO:0000256" key="2">
    <source>
        <dbReference type="ARBA" id="ARBA00023015"/>
    </source>
</evidence>
<sequence length="197" mass="23758">MNFTIKHKTGIDETLLWKAFKAGNEHAFGEIYQNYIQALINYGYKITSNRQLIQDAIQDLFVELWNSRQRLSETDSIKFYLFRALRNKLTQLLQHEHFDSIDDTYELLFEQSFEYQMLENETQVQHIEQLKTAISQLTKRQQEAINLRYFHDFSNEEIAQMMDLNYQSACKLLYSSLKFLKENIKYSIFLPFIFNWF</sequence>
<dbReference type="InterPro" id="IPR013325">
    <property type="entry name" value="RNA_pol_sigma_r2"/>
</dbReference>
<dbReference type="InterPro" id="IPR013324">
    <property type="entry name" value="RNA_pol_sigma_r3/r4-like"/>
</dbReference>
<keyword evidence="2" id="KW-0805">Transcription regulation</keyword>
<dbReference type="SUPFAM" id="SSF88659">
    <property type="entry name" value="Sigma3 and sigma4 domains of RNA polymerase sigma factors"/>
    <property type="match status" value="1"/>
</dbReference>
<keyword evidence="3" id="KW-0731">Sigma factor</keyword>
<feature type="domain" description="RNA polymerase sigma-70 region 2" evidence="5">
    <location>
        <begin position="31"/>
        <end position="93"/>
    </location>
</feature>
<evidence type="ECO:0008006" key="9">
    <source>
        <dbReference type="Google" id="ProtNLM"/>
    </source>
</evidence>
<evidence type="ECO:0000313" key="7">
    <source>
        <dbReference type="EMBL" id="CAH0994371.1"/>
    </source>
</evidence>
<dbReference type="InterPro" id="IPR007627">
    <property type="entry name" value="RNA_pol_sigma70_r2"/>
</dbReference>